<dbReference type="SMART" id="SM01002">
    <property type="entry name" value="AlaDh_PNT_C"/>
    <property type="match status" value="1"/>
</dbReference>
<evidence type="ECO:0000256" key="9">
    <source>
        <dbReference type="ARBA" id="ARBA00071353"/>
    </source>
</evidence>
<organism evidence="14 15">
    <name type="scientific">Stygiobacter electus</name>
    <dbReference type="NCBI Taxonomy" id="3032292"/>
    <lineage>
        <taxon>Bacteria</taxon>
        <taxon>Pseudomonadati</taxon>
        <taxon>Ignavibacteriota</taxon>
        <taxon>Ignavibacteria</taxon>
        <taxon>Ignavibacteriales</taxon>
        <taxon>Melioribacteraceae</taxon>
        <taxon>Stygiobacter</taxon>
    </lineage>
</organism>
<evidence type="ECO:0000256" key="4">
    <source>
        <dbReference type="ARBA" id="ARBA00022741"/>
    </source>
</evidence>
<evidence type="ECO:0000256" key="1">
    <source>
        <dbReference type="ARBA" id="ARBA00003943"/>
    </source>
</evidence>
<evidence type="ECO:0000313" key="15">
    <source>
        <dbReference type="Proteomes" id="UP001221302"/>
    </source>
</evidence>
<dbReference type="InterPro" id="IPR036291">
    <property type="entry name" value="NAD(P)-bd_dom_sf"/>
</dbReference>
<keyword evidence="5" id="KW-0521">NADP</keyword>
<dbReference type="InterPro" id="IPR008143">
    <property type="entry name" value="Ala_DH/PNT_CS2"/>
</dbReference>
<keyword evidence="15" id="KW-1185">Reference proteome</keyword>
<reference evidence="14" key="1">
    <citation type="submission" date="2023-03" db="EMBL/GenBank/DDBJ databases">
        <title>Stygiobacter electus gen. nov., sp. nov., facultatively anaerobic thermotolerant bacterium of the class Ignavibacteria from a well of Yessentuki mineral water deposit.</title>
        <authorList>
            <person name="Podosokorskaya O.A."/>
            <person name="Elcheninov A.G."/>
            <person name="Petrova N.F."/>
            <person name="Zavarzina D.G."/>
            <person name="Kublanov I.V."/>
            <person name="Merkel A.Y."/>
        </authorList>
    </citation>
    <scope>NUCLEOTIDE SEQUENCE</scope>
    <source>
        <strain evidence="14">09-Me</strain>
    </source>
</reference>
<keyword evidence="14" id="KW-0560">Oxidoreductase</keyword>
<sequence length="382" mass="41947">MIIAVPKEIKSGENRVAITPEVTSKLTKKGFEVLIEKNAGNKAGFTNEHYEKAGGKILNSAKEIFEKGEIILKVQRPQLNEELNQHELDLMKEGQLLISFMYALHYPQDAVKCAEKKVNVISMDMIPRTTLAQRMDALSSQANIAGYKSVILCANHLGKIFPMMMTAAGTIQPARVVIMGAGVAGLSALGTAKRLGAIVEVSDIRPTVKEEVESLGGRFIEVETTENMQDERGYAKQASEEFLKKQKEIISKHVANADIVITTALVPGKKAPILVTEEMVKSMRPNSVILDMATEFGGNCELSENGKTIIKYGVTIIGEPNLPSLVPYHASDMYAKNLLNLIEYTSKDGVFNLNMEDEIIKGSTIVKDGKIVNDRINQILNQ</sequence>
<dbReference type="PANTHER" id="PTHR10160">
    <property type="entry name" value="NAD(P) TRANSHYDROGENASE"/>
    <property type="match status" value="1"/>
</dbReference>
<keyword evidence="6" id="KW-1278">Translocase</keyword>
<dbReference type="SUPFAM" id="SSF52283">
    <property type="entry name" value="Formate/glycerate dehydrogenase catalytic domain-like"/>
    <property type="match status" value="1"/>
</dbReference>
<evidence type="ECO:0000256" key="7">
    <source>
        <dbReference type="ARBA" id="ARBA00023027"/>
    </source>
</evidence>
<dbReference type="EC" id="7.1.1.1" evidence="3"/>
<dbReference type="CDD" id="cd05304">
    <property type="entry name" value="Rubrum_tdh"/>
    <property type="match status" value="1"/>
</dbReference>
<evidence type="ECO:0000256" key="10">
    <source>
        <dbReference type="ARBA" id="ARBA00076996"/>
    </source>
</evidence>
<evidence type="ECO:0000256" key="2">
    <source>
        <dbReference type="ARBA" id="ARBA00005689"/>
    </source>
</evidence>
<feature type="domain" description="Alanine dehydrogenase/pyridine nucleotide transhydrogenase NAD(H)-binding" evidence="12">
    <location>
        <begin position="154"/>
        <end position="318"/>
    </location>
</feature>
<dbReference type="GO" id="GO:0006740">
    <property type="term" value="P:NADPH regeneration"/>
    <property type="evidence" value="ECO:0007669"/>
    <property type="project" value="TreeGrafter"/>
</dbReference>
<evidence type="ECO:0000256" key="8">
    <source>
        <dbReference type="ARBA" id="ARBA00048202"/>
    </source>
</evidence>
<proteinExistence type="inferred from homology"/>
<keyword evidence="4" id="KW-0547">Nucleotide-binding</keyword>
<dbReference type="PANTHER" id="PTHR10160:SF19">
    <property type="entry name" value="PROTON-TRANSLOCATING NAD(P)(+) TRANSHYDROGENASE"/>
    <property type="match status" value="1"/>
</dbReference>
<feature type="domain" description="Alanine dehydrogenase/pyridine nucleotide transhydrogenase N-terminal" evidence="13">
    <location>
        <begin position="4"/>
        <end position="145"/>
    </location>
</feature>
<evidence type="ECO:0000256" key="6">
    <source>
        <dbReference type="ARBA" id="ARBA00022967"/>
    </source>
</evidence>
<name>A0AAE3P2A1_9BACT</name>
<dbReference type="Pfam" id="PF01262">
    <property type="entry name" value="AlaDh_PNT_C"/>
    <property type="match status" value="1"/>
</dbReference>
<dbReference type="GO" id="GO:0050661">
    <property type="term" value="F:NADP binding"/>
    <property type="evidence" value="ECO:0007669"/>
    <property type="project" value="TreeGrafter"/>
</dbReference>
<comment type="catalytic activity">
    <reaction evidence="8">
        <text>NAD(+) + NADPH + H(+)(in) = NADH + NADP(+) + H(+)(out)</text>
        <dbReference type="Rhea" id="RHEA:47992"/>
        <dbReference type="ChEBI" id="CHEBI:15378"/>
        <dbReference type="ChEBI" id="CHEBI:57540"/>
        <dbReference type="ChEBI" id="CHEBI:57783"/>
        <dbReference type="ChEBI" id="CHEBI:57945"/>
        <dbReference type="ChEBI" id="CHEBI:58349"/>
        <dbReference type="EC" id="7.1.1.1"/>
    </reaction>
</comment>
<accession>A0AAE3P2A1</accession>
<dbReference type="InterPro" id="IPR007698">
    <property type="entry name" value="AlaDH/PNT_NAD(H)-bd"/>
</dbReference>
<dbReference type="RefSeq" id="WP_321536705.1">
    <property type="nucleotide sequence ID" value="NZ_JARGDL010000021.1"/>
</dbReference>
<dbReference type="FunFam" id="3.40.50.720:FF:000188">
    <property type="entry name" value="NAD(P) transhydrogenase alpha subunit 1"/>
    <property type="match status" value="1"/>
</dbReference>
<dbReference type="InterPro" id="IPR007886">
    <property type="entry name" value="AlaDH/PNT_N"/>
</dbReference>
<comment type="similarity">
    <text evidence="2">Belongs to the AlaDH/PNT family.</text>
</comment>
<evidence type="ECO:0000259" key="13">
    <source>
        <dbReference type="SMART" id="SM01003"/>
    </source>
</evidence>
<evidence type="ECO:0000256" key="5">
    <source>
        <dbReference type="ARBA" id="ARBA00022857"/>
    </source>
</evidence>
<evidence type="ECO:0000313" key="14">
    <source>
        <dbReference type="EMBL" id="MDF1612935.1"/>
    </source>
</evidence>
<evidence type="ECO:0000256" key="11">
    <source>
        <dbReference type="ARBA" id="ARBA00084087"/>
    </source>
</evidence>
<evidence type="ECO:0000256" key="3">
    <source>
        <dbReference type="ARBA" id="ARBA00012943"/>
    </source>
</evidence>
<dbReference type="EMBL" id="JARGDL010000021">
    <property type="protein sequence ID" value="MDF1612935.1"/>
    <property type="molecule type" value="Genomic_DNA"/>
</dbReference>
<dbReference type="NCBIfam" id="NF006942">
    <property type="entry name" value="PRK09424.1"/>
    <property type="match status" value="1"/>
</dbReference>
<dbReference type="Pfam" id="PF05222">
    <property type="entry name" value="AlaDh_PNT_N"/>
    <property type="match status" value="1"/>
</dbReference>
<dbReference type="GO" id="GO:0005886">
    <property type="term" value="C:plasma membrane"/>
    <property type="evidence" value="ECO:0007669"/>
    <property type="project" value="TreeGrafter"/>
</dbReference>
<dbReference type="Proteomes" id="UP001221302">
    <property type="component" value="Unassembled WGS sequence"/>
</dbReference>
<protein>
    <recommendedName>
        <fullName evidence="9">NAD(P) transhydrogenase subunit alpha part 1</fullName>
        <ecNumber evidence="3">7.1.1.1</ecNumber>
    </recommendedName>
    <alternativeName>
        <fullName evidence="11">Nicotinamide nucleotide transhydrogenase subunit alpha 1</fullName>
    </alternativeName>
    <alternativeName>
        <fullName evidence="10">Pyridine nucleotide transhydrogenase subunit alpha 1</fullName>
    </alternativeName>
</protein>
<dbReference type="GO" id="GO:0008750">
    <property type="term" value="F:proton-translocating NAD(P)+ transhydrogenase activity"/>
    <property type="evidence" value="ECO:0007669"/>
    <property type="project" value="UniProtKB-EC"/>
</dbReference>
<dbReference type="AlphaFoldDB" id="A0AAE3P2A1"/>
<keyword evidence="7" id="KW-0520">NAD</keyword>
<gene>
    <name evidence="14" type="ORF">P0M35_12290</name>
</gene>
<dbReference type="PROSITE" id="PS00837">
    <property type="entry name" value="ALADH_PNT_2"/>
    <property type="match status" value="1"/>
</dbReference>
<dbReference type="SUPFAM" id="SSF51735">
    <property type="entry name" value="NAD(P)-binding Rossmann-fold domains"/>
    <property type="match status" value="1"/>
</dbReference>
<evidence type="ECO:0000259" key="12">
    <source>
        <dbReference type="SMART" id="SM01002"/>
    </source>
</evidence>
<dbReference type="SMART" id="SM01003">
    <property type="entry name" value="AlaDh_PNT_N"/>
    <property type="match status" value="1"/>
</dbReference>
<dbReference type="Gene3D" id="3.40.50.720">
    <property type="entry name" value="NAD(P)-binding Rossmann-like Domain"/>
    <property type="match status" value="2"/>
</dbReference>
<dbReference type="GO" id="GO:0016491">
    <property type="term" value="F:oxidoreductase activity"/>
    <property type="evidence" value="ECO:0007669"/>
    <property type="project" value="UniProtKB-KW"/>
</dbReference>
<comment type="caution">
    <text evidence="14">The sequence shown here is derived from an EMBL/GenBank/DDBJ whole genome shotgun (WGS) entry which is preliminary data.</text>
</comment>
<comment type="function">
    <text evidence="1">The transhydrogenation between NADH and NADP is coupled to respiration and ATP hydrolysis and functions as a proton pump across the membrane.</text>
</comment>